<sequence length="26" mass="3295">MLLCTEVDLFQITWSRKEFRNFCWLD</sequence>
<accession>A0A0A9DNW5</accession>
<reference evidence="1" key="1">
    <citation type="submission" date="2014-09" db="EMBL/GenBank/DDBJ databases">
        <authorList>
            <person name="Magalhaes I.L.F."/>
            <person name="Oliveira U."/>
            <person name="Santos F.R."/>
            <person name="Vidigal T.H.D.A."/>
            <person name="Brescovit A.D."/>
            <person name="Santos A.J."/>
        </authorList>
    </citation>
    <scope>NUCLEOTIDE SEQUENCE</scope>
    <source>
        <tissue evidence="1">Shoot tissue taken approximately 20 cm above the soil surface</tissue>
    </source>
</reference>
<name>A0A0A9DNW5_ARUDO</name>
<dbReference type="AlphaFoldDB" id="A0A0A9DNW5"/>
<protein>
    <submittedName>
        <fullName evidence="1">Uncharacterized protein</fullName>
    </submittedName>
</protein>
<proteinExistence type="predicted"/>
<dbReference type="EMBL" id="GBRH01208414">
    <property type="protein sequence ID" value="JAD89481.1"/>
    <property type="molecule type" value="Transcribed_RNA"/>
</dbReference>
<organism evidence="1">
    <name type="scientific">Arundo donax</name>
    <name type="common">Giant reed</name>
    <name type="synonym">Donax arundinaceus</name>
    <dbReference type="NCBI Taxonomy" id="35708"/>
    <lineage>
        <taxon>Eukaryota</taxon>
        <taxon>Viridiplantae</taxon>
        <taxon>Streptophyta</taxon>
        <taxon>Embryophyta</taxon>
        <taxon>Tracheophyta</taxon>
        <taxon>Spermatophyta</taxon>
        <taxon>Magnoliopsida</taxon>
        <taxon>Liliopsida</taxon>
        <taxon>Poales</taxon>
        <taxon>Poaceae</taxon>
        <taxon>PACMAD clade</taxon>
        <taxon>Arundinoideae</taxon>
        <taxon>Arundineae</taxon>
        <taxon>Arundo</taxon>
    </lineage>
</organism>
<evidence type="ECO:0000313" key="1">
    <source>
        <dbReference type="EMBL" id="JAD89481.1"/>
    </source>
</evidence>
<reference evidence="1" key="2">
    <citation type="journal article" date="2015" name="Data Brief">
        <title>Shoot transcriptome of the giant reed, Arundo donax.</title>
        <authorList>
            <person name="Barrero R.A."/>
            <person name="Guerrero F.D."/>
            <person name="Moolhuijzen P."/>
            <person name="Goolsby J.A."/>
            <person name="Tidwell J."/>
            <person name="Bellgard S.E."/>
            <person name="Bellgard M.I."/>
        </authorList>
    </citation>
    <scope>NUCLEOTIDE SEQUENCE</scope>
    <source>
        <tissue evidence="1">Shoot tissue taken approximately 20 cm above the soil surface</tissue>
    </source>
</reference>